<organism evidence="1 2">
    <name type="scientific">Dokdonia pacifica</name>
    <dbReference type="NCBI Taxonomy" id="1627892"/>
    <lineage>
        <taxon>Bacteria</taxon>
        <taxon>Pseudomonadati</taxon>
        <taxon>Bacteroidota</taxon>
        <taxon>Flavobacteriia</taxon>
        <taxon>Flavobacteriales</taxon>
        <taxon>Flavobacteriaceae</taxon>
        <taxon>Dokdonia</taxon>
    </lineage>
</organism>
<protein>
    <submittedName>
        <fullName evidence="1">Uncharacterized protein</fullName>
    </submittedName>
</protein>
<accession>A0A238VV22</accession>
<reference evidence="1 2" key="1">
    <citation type="submission" date="2017-06" db="EMBL/GenBank/DDBJ databases">
        <authorList>
            <person name="Kim H.J."/>
            <person name="Triplett B.A."/>
        </authorList>
    </citation>
    <scope>NUCLEOTIDE SEQUENCE [LARGE SCALE GENOMIC DNA]</scope>
    <source>
        <strain evidence="1 2">DSM 25597</strain>
    </source>
</reference>
<sequence length="63" mass="6267">MIKNISSLGTALNTTEQKSIQGGLTPYVSSCGPTSDGLACLTGFPHCPTGFCSGGVCSPTTNG</sequence>
<name>A0A238VV22_9FLAO</name>
<dbReference type="EMBL" id="FZNY01000001">
    <property type="protein sequence ID" value="SNR37329.1"/>
    <property type="molecule type" value="Genomic_DNA"/>
</dbReference>
<evidence type="ECO:0000313" key="2">
    <source>
        <dbReference type="Proteomes" id="UP000198379"/>
    </source>
</evidence>
<keyword evidence="2" id="KW-1185">Reference proteome</keyword>
<gene>
    <name evidence="1" type="ORF">SAMN06265376_101309</name>
</gene>
<evidence type="ECO:0000313" key="1">
    <source>
        <dbReference type="EMBL" id="SNR37329.1"/>
    </source>
</evidence>
<dbReference type="OrthoDB" id="1453766at2"/>
<proteinExistence type="predicted"/>
<dbReference type="AlphaFoldDB" id="A0A238VV22"/>
<dbReference type="Proteomes" id="UP000198379">
    <property type="component" value="Unassembled WGS sequence"/>
</dbReference>
<dbReference type="RefSeq" id="WP_089369667.1">
    <property type="nucleotide sequence ID" value="NZ_BMEP01000002.1"/>
</dbReference>